<keyword evidence="2 5" id="KW-0378">Hydrolase</keyword>
<evidence type="ECO:0000256" key="1">
    <source>
        <dbReference type="ARBA" id="ARBA00005336"/>
    </source>
</evidence>
<keyword evidence="3 5" id="KW-0326">Glycosidase</keyword>
<evidence type="ECO:0000256" key="2">
    <source>
        <dbReference type="ARBA" id="ARBA00022801"/>
    </source>
</evidence>
<dbReference type="AlphaFoldDB" id="A0A8J8MDD5"/>
<dbReference type="InterPro" id="IPR036881">
    <property type="entry name" value="Glyco_hydro_3_C_sf"/>
</dbReference>
<comment type="similarity">
    <text evidence="1">Belongs to the glycosyl hydrolase 3 family.</text>
</comment>
<dbReference type="SUPFAM" id="SSF51445">
    <property type="entry name" value="(Trans)glycosidases"/>
    <property type="match status" value="1"/>
</dbReference>
<dbReference type="PANTHER" id="PTHR30480:SF16">
    <property type="entry name" value="GLYCOSIDE HYDROLASE FAMILY 3 DOMAIN PROTEIN"/>
    <property type="match status" value="1"/>
</dbReference>
<dbReference type="RefSeq" id="WP_212690753.1">
    <property type="nucleotide sequence ID" value="NZ_CP058561.1"/>
</dbReference>
<sequence length="514" mass="57092">MNLTLREKIGQRLVVGFSGTKINDEIVELIEDYKVSNIILFKNNIESGPQLKKMCEDLQSLIRKNTGRGGFIAIDQEGGMVTRLQDDNVNIPGAMAIAATNNVDYAYQAGKITGKQLMKLGVNFNLAPVGDINSNMDNPVIGVRSYGDNPEKVAEYASAMTKGLLDGGVMASAKHFPGHGDTNVDSHLGLPQINKSLEEIEKCELIPFKQMIKEGIPAIMTAHILFPKIETDNLPATMSRKIIRGLLKDKIEFKGLVISDCMEMKAIQKNYGTVEGIKQAMNAGVDLICISHTARFAREASDALVDAFQQGELSIEEMDESLDKIFSWKEKFVDKVEEITFDEDDGKEYVYKMLKETITPVQMPTKNLPELGDKPLFIGSLPFRATNVSNKNDYTLSFSDFMVERFGGQGVIMSPDPDEEEIDDILKEAKSYSSIIIGTYNGHLYKGQLELIKKAAVNNTNIIVTALRNPYDLRSLPDNVYGIAAYEYTLNSLRALGELFEETYELHGVLPVKM</sequence>
<dbReference type="Gene3D" id="3.20.20.300">
    <property type="entry name" value="Glycoside hydrolase, family 3, N-terminal domain"/>
    <property type="match status" value="1"/>
</dbReference>
<dbReference type="GO" id="GO:0009254">
    <property type="term" value="P:peptidoglycan turnover"/>
    <property type="evidence" value="ECO:0007669"/>
    <property type="project" value="TreeGrafter"/>
</dbReference>
<dbReference type="GO" id="GO:0004563">
    <property type="term" value="F:beta-N-acetylhexosaminidase activity"/>
    <property type="evidence" value="ECO:0007669"/>
    <property type="project" value="UniProtKB-EC"/>
</dbReference>
<dbReference type="PRINTS" id="PR00133">
    <property type="entry name" value="GLHYDRLASE3"/>
</dbReference>
<keyword evidence="6" id="KW-1185">Reference proteome</keyword>
<dbReference type="InterPro" id="IPR050226">
    <property type="entry name" value="NagZ_Beta-hexosaminidase"/>
</dbReference>
<feature type="domain" description="Glycoside hydrolase family 3 N-terminal" evidence="4">
    <location>
        <begin position="4"/>
        <end position="326"/>
    </location>
</feature>
<evidence type="ECO:0000313" key="5">
    <source>
        <dbReference type="EMBL" id="QUH30605.1"/>
    </source>
</evidence>
<dbReference type="Proteomes" id="UP000677305">
    <property type="component" value="Chromosome"/>
</dbReference>
<dbReference type="EC" id="3.2.1.52" evidence="5"/>
<dbReference type="EMBL" id="CP058561">
    <property type="protein sequence ID" value="QUH30605.1"/>
    <property type="molecule type" value="Genomic_DNA"/>
</dbReference>
<dbReference type="KEGG" id="vgu:HYG85_17475"/>
<dbReference type="InterPro" id="IPR036962">
    <property type="entry name" value="Glyco_hydro_3_N_sf"/>
</dbReference>
<dbReference type="GO" id="GO:0005975">
    <property type="term" value="P:carbohydrate metabolic process"/>
    <property type="evidence" value="ECO:0007669"/>
    <property type="project" value="InterPro"/>
</dbReference>
<proteinExistence type="inferred from homology"/>
<dbReference type="Pfam" id="PF00933">
    <property type="entry name" value="Glyco_hydro_3"/>
    <property type="match status" value="1"/>
</dbReference>
<evidence type="ECO:0000259" key="4">
    <source>
        <dbReference type="Pfam" id="PF00933"/>
    </source>
</evidence>
<evidence type="ECO:0000256" key="3">
    <source>
        <dbReference type="ARBA" id="ARBA00023295"/>
    </source>
</evidence>
<dbReference type="PANTHER" id="PTHR30480">
    <property type="entry name" value="BETA-HEXOSAMINIDASE-RELATED"/>
    <property type="match status" value="1"/>
</dbReference>
<protein>
    <submittedName>
        <fullName evidence="5">Beta-N-acetylhexosaminidase</fullName>
        <ecNumber evidence="5">3.2.1.52</ecNumber>
    </submittedName>
</protein>
<reference evidence="5 6" key="1">
    <citation type="submission" date="2020-07" db="EMBL/GenBank/DDBJ databases">
        <title>Vallitalea guaymasensis genome.</title>
        <authorList>
            <person name="Postec A."/>
        </authorList>
    </citation>
    <scope>NUCLEOTIDE SEQUENCE [LARGE SCALE GENOMIC DNA]</scope>
    <source>
        <strain evidence="5 6">Ra1766G1</strain>
    </source>
</reference>
<name>A0A8J8MDD5_9FIRM</name>
<accession>A0A8J8MDD5</accession>
<organism evidence="5 6">
    <name type="scientific">Vallitalea guaymasensis</name>
    <dbReference type="NCBI Taxonomy" id="1185412"/>
    <lineage>
        <taxon>Bacteria</taxon>
        <taxon>Bacillati</taxon>
        <taxon>Bacillota</taxon>
        <taxon>Clostridia</taxon>
        <taxon>Lachnospirales</taxon>
        <taxon>Vallitaleaceae</taxon>
        <taxon>Vallitalea</taxon>
    </lineage>
</organism>
<dbReference type="InterPro" id="IPR001764">
    <property type="entry name" value="Glyco_hydro_3_N"/>
</dbReference>
<dbReference type="InterPro" id="IPR017853">
    <property type="entry name" value="GH"/>
</dbReference>
<evidence type="ECO:0000313" key="6">
    <source>
        <dbReference type="Proteomes" id="UP000677305"/>
    </source>
</evidence>
<dbReference type="Gene3D" id="3.40.50.1700">
    <property type="entry name" value="Glycoside hydrolase family 3 C-terminal domain"/>
    <property type="match status" value="1"/>
</dbReference>
<gene>
    <name evidence="5" type="primary">nagZ</name>
    <name evidence="5" type="ORF">HYG85_17475</name>
</gene>
<dbReference type="NCBIfam" id="NF003740">
    <property type="entry name" value="PRK05337.1"/>
    <property type="match status" value="1"/>
</dbReference>